<feature type="region of interest" description="Disordered" evidence="1">
    <location>
        <begin position="241"/>
        <end position="269"/>
    </location>
</feature>
<feature type="region of interest" description="Disordered" evidence="1">
    <location>
        <begin position="284"/>
        <end position="314"/>
    </location>
</feature>
<accession>A0A9D4YKV4</accession>
<gene>
    <name evidence="3" type="ORF">KIW84_024182</name>
</gene>
<name>A0A9D4YKV4_PEA</name>
<dbReference type="Gramene" id="Psat02G0418200-T1">
    <property type="protein sequence ID" value="KAI5438346.1"/>
    <property type="gene ID" value="KIW84_024182"/>
</dbReference>
<reference evidence="3 4" key="1">
    <citation type="journal article" date="2022" name="Nat. Genet.">
        <title>Improved pea reference genome and pan-genome highlight genomic features and evolutionary characteristics.</title>
        <authorList>
            <person name="Yang T."/>
            <person name="Liu R."/>
            <person name="Luo Y."/>
            <person name="Hu S."/>
            <person name="Wang D."/>
            <person name="Wang C."/>
            <person name="Pandey M.K."/>
            <person name="Ge S."/>
            <person name="Xu Q."/>
            <person name="Li N."/>
            <person name="Li G."/>
            <person name="Huang Y."/>
            <person name="Saxena R.K."/>
            <person name="Ji Y."/>
            <person name="Li M."/>
            <person name="Yan X."/>
            <person name="He Y."/>
            <person name="Liu Y."/>
            <person name="Wang X."/>
            <person name="Xiang C."/>
            <person name="Varshney R.K."/>
            <person name="Ding H."/>
            <person name="Gao S."/>
            <person name="Zong X."/>
        </authorList>
    </citation>
    <scope>NUCLEOTIDE SEQUENCE [LARGE SCALE GENOMIC DNA]</scope>
    <source>
        <strain evidence="3 4">cv. Zhongwan 6</strain>
    </source>
</reference>
<dbReference type="EMBL" id="JAMSHJ010000002">
    <property type="protein sequence ID" value="KAI5438346.1"/>
    <property type="molecule type" value="Genomic_DNA"/>
</dbReference>
<comment type="caution">
    <text evidence="3">The sequence shown here is derived from an EMBL/GenBank/DDBJ whole genome shotgun (WGS) entry which is preliminary data.</text>
</comment>
<keyword evidence="4" id="KW-1185">Reference proteome</keyword>
<evidence type="ECO:0000256" key="1">
    <source>
        <dbReference type="SAM" id="MobiDB-lite"/>
    </source>
</evidence>
<feature type="compositionally biased region" description="Basic and acidic residues" evidence="1">
    <location>
        <begin position="259"/>
        <end position="269"/>
    </location>
</feature>
<proteinExistence type="predicted"/>
<feature type="domain" description="PB1-like" evidence="2">
    <location>
        <begin position="118"/>
        <end position="219"/>
    </location>
</feature>
<dbReference type="AlphaFoldDB" id="A0A9D4YKV4"/>
<protein>
    <recommendedName>
        <fullName evidence="2">PB1-like domain-containing protein</fullName>
    </recommendedName>
</protein>
<dbReference type="Proteomes" id="UP001058974">
    <property type="component" value="Chromosome 2"/>
</dbReference>
<feature type="compositionally biased region" description="Basic and acidic residues" evidence="1">
    <location>
        <begin position="241"/>
        <end position="250"/>
    </location>
</feature>
<dbReference type="Pfam" id="PF26130">
    <property type="entry name" value="PB1-like"/>
    <property type="match status" value="1"/>
</dbReference>
<evidence type="ECO:0000313" key="3">
    <source>
        <dbReference type="EMBL" id="KAI5438346.1"/>
    </source>
</evidence>
<evidence type="ECO:0000259" key="2">
    <source>
        <dbReference type="Pfam" id="PF26130"/>
    </source>
</evidence>
<evidence type="ECO:0000313" key="4">
    <source>
        <dbReference type="Proteomes" id="UP001058974"/>
    </source>
</evidence>
<sequence length="314" mass="36152">MLVDSKGNPKANRLYATTIDCQQVTQDSKFRTKLVYHSLIETQPLVQRRKLLFNNVARPRACFTLWLSIWQQIMNRMNIQRTRKGYVEELTWIIYACKGKGSKAIVLKAAFTETVYEMDKFKVVFYSYCCFVKDPNIRYDGGEVYAFTGQNPDYWSFFKACDLVKVIDPEFDLNYVKIWWKHDEGSFKEDLKPFGDDGDVSELAMYAIENNCEVEISCESKPITGEATFMDKVKEKGKGKTCDEVSDKLSESNGDSSDESARGVHFDDSEEKRMKRFIEGYDKGLDAGVDDDPRTEHVANNKALSEPDKKMFIT</sequence>
<dbReference type="InterPro" id="IPR058594">
    <property type="entry name" value="PB1-like_dom_pln"/>
</dbReference>
<organism evidence="3 4">
    <name type="scientific">Pisum sativum</name>
    <name type="common">Garden pea</name>
    <name type="synonym">Lathyrus oleraceus</name>
    <dbReference type="NCBI Taxonomy" id="3888"/>
    <lineage>
        <taxon>Eukaryota</taxon>
        <taxon>Viridiplantae</taxon>
        <taxon>Streptophyta</taxon>
        <taxon>Embryophyta</taxon>
        <taxon>Tracheophyta</taxon>
        <taxon>Spermatophyta</taxon>
        <taxon>Magnoliopsida</taxon>
        <taxon>eudicotyledons</taxon>
        <taxon>Gunneridae</taxon>
        <taxon>Pentapetalae</taxon>
        <taxon>rosids</taxon>
        <taxon>fabids</taxon>
        <taxon>Fabales</taxon>
        <taxon>Fabaceae</taxon>
        <taxon>Papilionoideae</taxon>
        <taxon>50 kb inversion clade</taxon>
        <taxon>NPAAA clade</taxon>
        <taxon>Hologalegina</taxon>
        <taxon>IRL clade</taxon>
        <taxon>Fabeae</taxon>
        <taxon>Lathyrus</taxon>
    </lineage>
</organism>